<protein>
    <submittedName>
        <fullName evidence="2">Uncharacterized protein</fullName>
    </submittedName>
</protein>
<evidence type="ECO:0000256" key="1">
    <source>
        <dbReference type="SAM" id="MobiDB-lite"/>
    </source>
</evidence>
<comment type="caution">
    <text evidence="2">The sequence shown here is derived from an EMBL/GenBank/DDBJ whole genome shotgun (WGS) entry which is preliminary data.</text>
</comment>
<evidence type="ECO:0000313" key="3">
    <source>
        <dbReference type="Proteomes" id="UP001633002"/>
    </source>
</evidence>
<dbReference type="AlphaFoldDB" id="A0ABD3HP45"/>
<organism evidence="2 3">
    <name type="scientific">Riccia sorocarpa</name>
    <dbReference type="NCBI Taxonomy" id="122646"/>
    <lineage>
        <taxon>Eukaryota</taxon>
        <taxon>Viridiplantae</taxon>
        <taxon>Streptophyta</taxon>
        <taxon>Embryophyta</taxon>
        <taxon>Marchantiophyta</taxon>
        <taxon>Marchantiopsida</taxon>
        <taxon>Marchantiidae</taxon>
        <taxon>Marchantiales</taxon>
        <taxon>Ricciaceae</taxon>
        <taxon>Riccia</taxon>
    </lineage>
</organism>
<feature type="region of interest" description="Disordered" evidence="1">
    <location>
        <begin position="255"/>
        <end position="305"/>
    </location>
</feature>
<dbReference type="Proteomes" id="UP001633002">
    <property type="component" value="Unassembled WGS sequence"/>
</dbReference>
<accession>A0ABD3HP45</accession>
<dbReference type="EMBL" id="JBJQOH010000003">
    <property type="protein sequence ID" value="KAL3693330.1"/>
    <property type="molecule type" value="Genomic_DNA"/>
</dbReference>
<proteinExistence type="predicted"/>
<keyword evidence="3" id="KW-1185">Reference proteome</keyword>
<gene>
    <name evidence="2" type="ORF">R1sor_006981</name>
</gene>
<evidence type="ECO:0000313" key="2">
    <source>
        <dbReference type="EMBL" id="KAL3693330.1"/>
    </source>
</evidence>
<reference evidence="2 3" key="1">
    <citation type="submission" date="2024-09" db="EMBL/GenBank/DDBJ databases">
        <title>Chromosome-scale assembly of Riccia sorocarpa.</title>
        <authorList>
            <person name="Paukszto L."/>
        </authorList>
    </citation>
    <scope>NUCLEOTIDE SEQUENCE [LARGE SCALE GENOMIC DNA]</scope>
    <source>
        <strain evidence="2">LP-2024</strain>
        <tissue evidence="2">Aerial parts of the thallus</tissue>
    </source>
</reference>
<sequence>MTRKVTHSLKSPTLQENVQHCRRKSVCRSELLGKSPGKVPKGSAVNSPLKESLEELGLSSELLSPLNNLGISKPMEVESPEFQPSLMASSLFCLAHWFWEDSCIHACSRSGIPFCKIRSPSRFRAAMIGGEVRMKRQEDVLNSAVDMVVGTLLMHVKEGHMTYGGINFFCDVGEISGFADTMFDRGFGPEAGKFLGPLRNRSSHPGRLAFQTVLATISKVLQAVQKLLDGGVPVSYISTQALSSSKVKVATMKQQEVATRQRQSSKEAASRGNIRGPKTKTFGNPSSGGPFQALRGTRGKTRFEA</sequence>
<name>A0ABD3HP45_9MARC</name>